<evidence type="ECO:0000256" key="7">
    <source>
        <dbReference type="HAMAP-Rule" id="MF_00227"/>
    </source>
</evidence>
<dbReference type="NCBIfam" id="TIGR00188">
    <property type="entry name" value="rnpA"/>
    <property type="match status" value="1"/>
</dbReference>
<dbReference type="GO" id="GO:0001682">
    <property type="term" value="P:tRNA 5'-leader removal"/>
    <property type="evidence" value="ECO:0007669"/>
    <property type="project" value="UniProtKB-UniRule"/>
</dbReference>
<dbReference type="OrthoDB" id="9796422at2"/>
<keyword evidence="4 7" id="KW-0255">Endonuclease</keyword>
<dbReference type="Gene3D" id="3.30.230.10">
    <property type="match status" value="1"/>
</dbReference>
<dbReference type="PROSITE" id="PS00648">
    <property type="entry name" value="RIBONUCLEASE_P"/>
    <property type="match status" value="1"/>
</dbReference>
<comment type="caution">
    <text evidence="9">The sequence shown here is derived from an EMBL/GenBank/DDBJ whole genome shotgun (WGS) entry which is preliminary data.</text>
</comment>
<proteinExistence type="inferred from homology"/>
<keyword evidence="5 7" id="KW-0378">Hydrolase</keyword>
<comment type="catalytic activity">
    <reaction evidence="7">
        <text>Endonucleolytic cleavage of RNA, removing 5'-extranucleotides from tRNA precursor.</text>
        <dbReference type="EC" id="3.1.26.5"/>
    </reaction>
</comment>
<dbReference type="EMBL" id="SNYM01000029">
    <property type="protein sequence ID" value="TDQ43417.1"/>
    <property type="molecule type" value="Genomic_DNA"/>
</dbReference>
<dbReference type="GO" id="GO:0042781">
    <property type="term" value="F:3'-tRNA processing endoribonuclease activity"/>
    <property type="evidence" value="ECO:0007669"/>
    <property type="project" value="TreeGrafter"/>
</dbReference>
<evidence type="ECO:0000256" key="8">
    <source>
        <dbReference type="NCBIfam" id="TIGR00188"/>
    </source>
</evidence>
<keyword evidence="2 7" id="KW-0819">tRNA processing</keyword>
<dbReference type="GO" id="GO:0004526">
    <property type="term" value="F:ribonuclease P activity"/>
    <property type="evidence" value="ECO:0007669"/>
    <property type="project" value="UniProtKB-UniRule"/>
</dbReference>
<dbReference type="InterPro" id="IPR020568">
    <property type="entry name" value="Ribosomal_Su5_D2-typ_SF"/>
</dbReference>
<dbReference type="EC" id="3.1.26.5" evidence="7 8"/>
<keyword evidence="6 7" id="KW-0694">RNA-binding</keyword>
<dbReference type="InterPro" id="IPR000100">
    <property type="entry name" value="RNase_P"/>
</dbReference>
<keyword evidence="10" id="KW-1185">Reference proteome</keyword>
<organism evidence="9 10">
    <name type="scientific">Permianibacter aggregans</name>
    <dbReference type="NCBI Taxonomy" id="1510150"/>
    <lineage>
        <taxon>Bacteria</taxon>
        <taxon>Pseudomonadati</taxon>
        <taxon>Pseudomonadota</taxon>
        <taxon>Gammaproteobacteria</taxon>
        <taxon>Pseudomonadales</taxon>
        <taxon>Pseudomonadaceae</taxon>
        <taxon>Permianibacter</taxon>
    </lineage>
</organism>
<dbReference type="Proteomes" id="UP000295375">
    <property type="component" value="Unassembled WGS sequence"/>
</dbReference>
<comment type="similarity">
    <text evidence="7">Belongs to the RnpA family.</text>
</comment>
<dbReference type="AlphaFoldDB" id="A0A4V3D6C8"/>
<evidence type="ECO:0000256" key="2">
    <source>
        <dbReference type="ARBA" id="ARBA00022694"/>
    </source>
</evidence>
<dbReference type="SUPFAM" id="SSF54211">
    <property type="entry name" value="Ribosomal protein S5 domain 2-like"/>
    <property type="match status" value="1"/>
</dbReference>
<evidence type="ECO:0000313" key="9">
    <source>
        <dbReference type="EMBL" id="TDQ43417.1"/>
    </source>
</evidence>
<keyword evidence="3 7" id="KW-0540">Nuclease</keyword>
<sequence>MEPLADQRLLKAYRLLRPAEFKASLAEGKRLHGQGFTVVIRANQQTSARLGLAIAKKQLRFAHQRNRLKRLIREQFRQHRSALPPCDLVFMAKAGVSEMSNDSLHRSLSQVFSRIIAGAVRRDPSASSQGTPHA</sequence>
<gene>
    <name evidence="7" type="primary">rnpA</name>
    <name evidence="9" type="ORF">EV696_1297</name>
</gene>
<evidence type="ECO:0000256" key="4">
    <source>
        <dbReference type="ARBA" id="ARBA00022759"/>
    </source>
</evidence>
<reference evidence="9 10" key="1">
    <citation type="submission" date="2019-03" db="EMBL/GenBank/DDBJ databases">
        <title>Genomic Encyclopedia of Type Strains, Phase IV (KMG-IV): sequencing the most valuable type-strain genomes for metagenomic binning, comparative biology and taxonomic classification.</title>
        <authorList>
            <person name="Goeker M."/>
        </authorList>
    </citation>
    <scope>NUCLEOTIDE SEQUENCE [LARGE SCALE GENOMIC DNA]</scope>
    <source>
        <strain evidence="9 10">DSM 103792</strain>
    </source>
</reference>
<dbReference type="InterPro" id="IPR020539">
    <property type="entry name" value="RNase_P_CS"/>
</dbReference>
<comment type="function">
    <text evidence="1 7">RNaseP catalyzes the removal of the 5'-leader sequence from pre-tRNA to produce the mature 5'-terminus. It can also cleave other RNA substrates such as 4.5S RNA. The protein component plays an auxiliary but essential role in vivo by binding to the 5'-leader sequence and broadening the substrate specificity of the ribozyme.</text>
</comment>
<evidence type="ECO:0000313" key="10">
    <source>
        <dbReference type="Proteomes" id="UP000295375"/>
    </source>
</evidence>
<evidence type="ECO:0000256" key="1">
    <source>
        <dbReference type="ARBA" id="ARBA00002663"/>
    </source>
</evidence>
<dbReference type="PANTHER" id="PTHR33992:SF1">
    <property type="entry name" value="RIBONUCLEASE P PROTEIN COMPONENT"/>
    <property type="match status" value="1"/>
</dbReference>
<evidence type="ECO:0000256" key="3">
    <source>
        <dbReference type="ARBA" id="ARBA00022722"/>
    </source>
</evidence>
<dbReference type="InterPro" id="IPR014721">
    <property type="entry name" value="Ribsml_uS5_D2-typ_fold_subgr"/>
</dbReference>
<accession>A0A4V3D6C8</accession>
<dbReference type="Pfam" id="PF00825">
    <property type="entry name" value="Ribonuclease_P"/>
    <property type="match status" value="1"/>
</dbReference>
<evidence type="ECO:0000256" key="6">
    <source>
        <dbReference type="ARBA" id="ARBA00022884"/>
    </source>
</evidence>
<evidence type="ECO:0000256" key="5">
    <source>
        <dbReference type="ARBA" id="ARBA00022801"/>
    </source>
</evidence>
<dbReference type="PANTHER" id="PTHR33992">
    <property type="entry name" value="RIBONUCLEASE P PROTEIN COMPONENT"/>
    <property type="match status" value="1"/>
</dbReference>
<dbReference type="RefSeq" id="WP_133593615.1">
    <property type="nucleotide sequence ID" value="NZ_CP037953.1"/>
</dbReference>
<dbReference type="GO" id="GO:0030677">
    <property type="term" value="C:ribonuclease P complex"/>
    <property type="evidence" value="ECO:0007669"/>
    <property type="project" value="TreeGrafter"/>
</dbReference>
<comment type="subunit">
    <text evidence="7">Consists of a catalytic RNA component (M1 or rnpB) and a protein subunit.</text>
</comment>
<dbReference type="GO" id="GO:0000049">
    <property type="term" value="F:tRNA binding"/>
    <property type="evidence" value="ECO:0007669"/>
    <property type="project" value="UniProtKB-UniRule"/>
</dbReference>
<dbReference type="HAMAP" id="MF_00227">
    <property type="entry name" value="RNase_P"/>
    <property type="match status" value="1"/>
</dbReference>
<name>A0A4V3D6C8_9GAMM</name>
<protein>
    <recommendedName>
        <fullName evidence="7 8">Ribonuclease P protein component</fullName>
        <shortName evidence="7">RNase P protein</shortName>
        <shortName evidence="7">RNaseP protein</shortName>
        <ecNumber evidence="7 8">3.1.26.5</ecNumber>
    </recommendedName>
    <alternativeName>
        <fullName evidence="7">Protein C5</fullName>
    </alternativeName>
</protein>